<feature type="domain" description="Ricin B lectin" evidence="6">
    <location>
        <begin position="174"/>
        <end position="262"/>
    </location>
</feature>
<keyword evidence="2" id="KW-0732">Signal</keyword>
<gene>
    <name evidence="7" type="ORF">Poli38472_006246</name>
</gene>
<dbReference type="CDD" id="cd00161">
    <property type="entry name" value="beta-trefoil_Ricin-like"/>
    <property type="match status" value="1"/>
</dbReference>
<dbReference type="InterPro" id="IPR023296">
    <property type="entry name" value="Glyco_hydro_beta-prop_sf"/>
</dbReference>
<evidence type="ECO:0000256" key="4">
    <source>
        <dbReference type="ARBA" id="ARBA00023295"/>
    </source>
</evidence>
<keyword evidence="8" id="KW-1185">Reference proteome</keyword>
<proteinExistence type="inferred from homology"/>
<sequence length="277" mass="30809">MIAEPKYSFEQNGKINDGPEILIKNGKVFMSYSANGCWTNDYKLGLLWMNEEDDPMNAASWQKVDHAVFVGNGAVQAYNPGHNSFFKSPDGKEDWLAYHAAATGHEKCGINRFFNAKLITYNEDGFPNFGGPVSSGHLLPGPSGEPDLPTGDVLKNGVYKSGLKVQQWSALDNNCQKFIFHNVGDNYYTISAVSGGMLLTTKDCKKDPTTGVWFFKPTGQDCQKWRIVSHGDDEYSFISKSANLAFDLRAGNNANGADFNVWNTTYEWTQKFHLTKV</sequence>
<accession>A0A8K1CTQ7</accession>
<dbReference type="InterPro" id="IPR035992">
    <property type="entry name" value="Ricin_B-like_lectins"/>
</dbReference>
<evidence type="ECO:0000256" key="2">
    <source>
        <dbReference type="ARBA" id="ARBA00022729"/>
    </source>
</evidence>
<dbReference type="SUPFAM" id="SSF50370">
    <property type="entry name" value="Ricin B-like lectins"/>
    <property type="match status" value="1"/>
</dbReference>
<dbReference type="EMBL" id="SPLM01000002">
    <property type="protein sequence ID" value="TMW68778.1"/>
    <property type="molecule type" value="Genomic_DNA"/>
</dbReference>
<evidence type="ECO:0000256" key="3">
    <source>
        <dbReference type="ARBA" id="ARBA00022801"/>
    </source>
</evidence>
<dbReference type="SUPFAM" id="SSF75005">
    <property type="entry name" value="Arabinanase/levansucrase/invertase"/>
    <property type="match status" value="1"/>
</dbReference>
<dbReference type="AlphaFoldDB" id="A0A8K1CTQ7"/>
<comment type="caution">
    <text evidence="7">The sequence shown here is derived from an EMBL/GenBank/DDBJ whole genome shotgun (WGS) entry which is preliminary data.</text>
</comment>
<dbReference type="InterPro" id="IPR000772">
    <property type="entry name" value="Ricin_B_lectin"/>
</dbReference>
<keyword evidence="4 5" id="KW-0326">Glycosidase</keyword>
<keyword evidence="3 5" id="KW-0378">Hydrolase</keyword>
<dbReference type="Proteomes" id="UP000794436">
    <property type="component" value="Unassembled WGS sequence"/>
</dbReference>
<dbReference type="OrthoDB" id="272289at2759"/>
<dbReference type="Pfam" id="PF14200">
    <property type="entry name" value="RicinB_lectin_2"/>
    <property type="match status" value="1"/>
</dbReference>
<evidence type="ECO:0000256" key="1">
    <source>
        <dbReference type="ARBA" id="ARBA00009865"/>
    </source>
</evidence>
<name>A0A8K1CTQ7_PYTOL</name>
<dbReference type="GO" id="GO:0005975">
    <property type="term" value="P:carbohydrate metabolic process"/>
    <property type="evidence" value="ECO:0007669"/>
    <property type="project" value="InterPro"/>
</dbReference>
<evidence type="ECO:0000259" key="6">
    <source>
        <dbReference type="Pfam" id="PF14200"/>
    </source>
</evidence>
<reference evidence="7" key="1">
    <citation type="submission" date="2019-03" db="EMBL/GenBank/DDBJ databases">
        <title>Long read genome sequence of the mycoparasitic Pythium oligandrum ATCC 38472 isolated from sugarbeet rhizosphere.</title>
        <authorList>
            <person name="Gaulin E."/>
        </authorList>
    </citation>
    <scope>NUCLEOTIDE SEQUENCE</scope>
    <source>
        <strain evidence="7">ATCC 38472_TT</strain>
    </source>
</reference>
<evidence type="ECO:0000313" key="8">
    <source>
        <dbReference type="Proteomes" id="UP000794436"/>
    </source>
</evidence>
<dbReference type="InterPro" id="IPR006710">
    <property type="entry name" value="Glyco_hydro_43"/>
</dbReference>
<dbReference type="PANTHER" id="PTHR43817">
    <property type="entry name" value="GLYCOSYL HYDROLASE"/>
    <property type="match status" value="1"/>
</dbReference>
<dbReference type="Gene3D" id="2.80.10.50">
    <property type="match status" value="1"/>
</dbReference>
<dbReference type="GO" id="GO:0004553">
    <property type="term" value="F:hydrolase activity, hydrolyzing O-glycosyl compounds"/>
    <property type="evidence" value="ECO:0007669"/>
    <property type="project" value="InterPro"/>
</dbReference>
<evidence type="ECO:0000313" key="7">
    <source>
        <dbReference type="EMBL" id="TMW68778.1"/>
    </source>
</evidence>
<organism evidence="7 8">
    <name type="scientific">Pythium oligandrum</name>
    <name type="common">Mycoparasitic fungus</name>
    <dbReference type="NCBI Taxonomy" id="41045"/>
    <lineage>
        <taxon>Eukaryota</taxon>
        <taxon>Sar</taxon>
        <taxon>Stramenopiles</taxon>
        <taxon>Oomycota</taxon>
        <taxon>Peronosporomycetes</taxon>
        <taxon>Pythiales</taxon>
        <taxon>Pythiaceae</taxon>
        <taxon>Pythium</taxon>
    </lineage>
</organism>
<dbReference type="PANTHER" id="PTHR43817:SF1">
    <property type="entry name" value="HYDROLASE, FAMILY 43, PUTATIVE (AFU_ORTHOLOGUE AFUA_3G01660)-RELATED"/>
    <property type="match status" value="1"/>
</dbReference>
<dbReference type="Pfam" id="PF04616">
    <property type="entry name" value="Glyco_hydro_43"/>
    <property type="match status" value="1"/>
</dbReference>
<dbReference type="Gene3D" id="2.115.10.20">
    <property type="entry name" value="Glycosyl hydrolase domain, family 43"/>
    <property type="match status" value="1"/>
</dbReference>
<protein>
    <recommendedName>
        <fullName evidence="6">Ricin B lectin domain-containing protein</fullName>
    </recommendedName>
</protein>
<comment type="similarity">
    <text evidence="1 5">Belongs to the glycosyl hydrolase 43 family.</text>
</comment>
<evidence type="ECO:0000256" key="5">
    <source>
        <dbReference type="RuleBase" id="RU361187"/>
    </source>
</evidence>